<dbReference type="Proteomes" id="UP000233100">
    <property type="component" value="Chromosome 7"/>
</dbReference>
<accession>A0A7N9D057</accession>
<keyword evidence="1" id="KW-1133">Transmembrane helix</keyword>
<name>A0A7N9D057_MACFA</name>
<keyword evidence="3" id="KW-1185">Reference proteome</keyword>
<dbReference type="PANTHER" id="PTHR46254:SF6">
    <property type="entry name" value="HIGH MOBILITY GROUP AT-HOOK 2"/>
    <property type="match status" value="1"/>
</dbReference>
<dbReference type="AlphaFoldDB" id="A0A7N9D057"/>
<dbReference type="Ensembl" id="ENSMFAT00000092835.1">
    <property type="protein sequence ID" value="ENSMFAP00000057367.1"/>
    <property type="gene ID" value="ENSMFAG00000047706.1"/>
</dbReference>
<dbReference type="PANTHER" id="PTHR46254">
    <property type="entry name" value="PROTEIN GVQW1-RELATED"/>
    <property type="match status" value="1"/>
</dbReference>
<reference evidence="2 3" key="1">
    <citation type="submission" date="2013-03" db="EMBL/GenBank/DDBJ databases">
        <authorList>
            <person name="Warren W."/>
            <person name="Wilson R.K."/>
        </authorList>
    </citation>
    <scope>NUCLEOTIDE SEQUENCE</scope>
</reference>
<reference evidence="2" key="3">
    <citation type="submission" date="2025-09" db="UniProtKB">
        <authorList>
            <consortium name="Ensembl"/>
        </authorList>
    </citation>
    <scope>IDENTIFICATION</scope>
</reference>
<dbReference type="GeneTree" id="ENSGT00940000161627"/>
<organism evidence="2 3">
    <name type="scientific">Macaca fascicularis</name>
    <name type="common">Crab-eating macaque</name>
    <name type="synonym">Cynomolgus monkey</name>
    <dbReference type="NCBI Taxonomy" id="9541"/>
    <lineage>
        <taxon>Eukaryota</taxon>
        <taxon>Metazoa</taxon>
        <taxon>Chordata</taxon>
        <taxon>Craniata</taxon>
        <taxon>Vertebrata</taxon>
        <taxon>Euteleostomi</taxon>
        <taxon>Mammalia</taxon>
        <taxon>Eutheria</taxon>
        <taxon>Euarchontoglires</taxon>
        <taxon>Primates</taxon>
        <taxon>Haplorrhini</taxon>
        <taxon>Catarrhini</taxon>
        <taxon>Cercopithecidae</taxon>
        <taxon>Cercopithecinae</taxon>
        <taxon>Macaca</taxon>
    </lineage>
</organism>
<keyword evidence="1" id="KW-0472">Membrane</keyword>
<keyword evidence="1" id="KW-0812">Transmembrane</keyword>
<sequence length="117" mass="14070">FFFFFETESHSVAQAGVQWHHLGSLHPPPGFKQLFRFSLLSSWDYRCGPPCPANFFFFFFFFFLYFSRDRDSQCCLGWSRTPELRRSAKCWDYRCEPPRLANISLYIHTIFSLSFFF</sequence>
<reference evidence="2" key="2">
    <citation type="submission" date="2025-08" db="UniProtKB">
        <authorList>
            <consortium name="Ensembl"/>
        </authorList>
    </citation>
    <scope>IDENTIFICATION</scope>
</reference>
<feature type="transmembrane region" description="Helical" evidence="1">
    <location>
        <begin position="47"/>
        <end position="66"/>
    </location>
</feature>
<protein>
    <submittedName>
        <fullName evidence="2">Uncharacterized protein</fullName>
    </submittedName>
</protein>
<proteinExistence type="predicted"/>
<evidence type="ECO:0000313" key="2">
    <source>
        <dbReference type="Ensembl" id="ENSMFAP00000057367.1"/>
    </source>
</evidence>
<evidence type="ECO:0000256" key="1">
    <source>
        <dbReference type="SAM" id="Phobius"/>
    </source>
</evidence>
<evidence type="ECO:0000313" key="3">
    <source>
        <dbReference type="Proteomes" id="UP000233100"/>
    </source>
</evidence>